<name>A0A6N6MRY0_9HYPH</name>
<dbReference type="EMBL" id="VZZJ01000009">
    <property type="protein sequence ID" value="KAB1073206.1"/>
    <property type="molecule type" value="Genomic_DNA"/>
</dbReference>
<dbReference type="SUPFAM" id="SSF141371">
    <property type="entry name" value="PilZ domain-like"/>
    <property type="match status" value="1"/>
</dbReference>
<gene>
    <name evidence="1" type="ORF">F6X51_12735</name>
</gene>
<comment type="caution">
    <text evidence="1">The sequence shown here is derived from an EMBL/GenBank/DDBJ whole genome shotgun (WGS) entry which is preliminary data.</text>
</comment>
<organism evidence="1 2">
    <name type="scientific">Methylobacterium planeticum</name>
    <dbReference type="NCBI Taxonomy" id="2615211"/>
    <lineage>
        <taxon>Bacteria</taxon>
        <taxon>Pseudomonadati</taxon>
        <taxon>Pseudomonadota</taxon>
        <taxon>Alphaproteobacteria</taxon>
        <taxon>Hyphomicrobiales</taxon>
        <taxon>Methylobacteriaceae</taxon>
        <taxon>Methylobacterium</taxon>
    </lineage>
</organism>
<reference evidence="1 2" key="1">
    <citation type="submission" date="2019-09" db="EMBL/GenBank/DDBJ databases">
        <title>YIM 132548 draft genome.</title>
        <authorList>
            <person name="Jiang L."/>
        </authorList>
    </citation>
    <scope>NUCLEOTIDE SEQUENCE [LARGE SCALE GENOMIC DNA]</scope>
    <source>
        <strain evidence="1 2">YIM 132548</strain>
    </source>
</reference>
<protein>
    <submittedName>
        <fullName evidence="1">PilZ domain-containing protein</fullName>
    </submittedName>
</protein>
<accession>A0A6N6MRY0</accession>
<dbReference type="Proteomes" id="UP000441523">
    <property type="component" value="Unassembled WGS sequence"/>
</dbReference>
<proteinExistence type="predicted"/>
<keyword evidence="2" id="KW-1185">Reference proteome</keyword>
<evidence type="ECO:0000313" key="1">
    <source>
        <dbReference type="EMBL" id="KAB1073206.1"/>
    </source>
</evidence>
<dbReference type="AlphaFoldDB" id="A0A6N6MRY0"/>
<sequence>MEERRTAPRHRVDEGGLISIDEHTSIGCMVHDLSVTGVRLTMPSTAAVPDAFMLDAPCVGGIRVCRVAWRDDETIGAWFEWPVVS</sequence>
<evidence type="ECO:0000313" key="2">
    <source>
        <dbReference type="Proteomes" id="UP000441523"/>
    </source>
</evidence>